<evidence type="ECO:0000313" key="8">
    <source>
        <dbReference type="Proteomes" id="UP000244089"/>
    </source>
</evidence>
<dbReference type="Gene3D" id="3.90.45.10">
    <property type="entry name" value="Peptide deformylase"/>
    <property type="match status" value="1"/>
</dbReference>
<dbReference type="EMBL" id="QAXS01000011">
    <property type="protein sequence ID" value="PTV99353.1"/>
    <property type="molecule type" value="Genomic_DNA"/>
</dbReference>
<dbReference type="InterPro" id="IPR036821">
    <property type="entry name" value="Peptide_deformylase_sf"/>
</dbReference>
<keyword evidence="5 6" id="KW-0408">Iron</keyword>
<proteinExistence type="inferred from homology"/>
<dbReference type="CDD" id="cd00487">
    <property type="entry name" value="Pep_deformylase"/>
    <property type="match status" value="1"/>
</dbReference>
<comment type="cofactor">
    <cofactor evidence="6">
        <name>Fe(2+)</name>
        <dbReference type="ChEBI" id="CHEBI:29033"/>
    </cofactor>
    <text evidence="6">Binds 1 Fe(2+) ion.</text>
</comment>
<dbReference type="Pfam" id="PF01327">
    <property type="entry name" value="Pep_deformylase"/>
    <property type="match status" value="1"/>
</dbReference>
<evidence type="ECO:0000256" key="3">
    <source>
        <dbReference type="ARBA" id="ARBA00022801"/>
    </source>
</evidence>
<dbReference type="OrthoDB" id="9784988at2"/>
<comment type="similarity">
    <text evidence="1 6">Belongs to the polypeptide deformylase family.</text>
</comment>
<accession>A0A2T5RKC8</accession>
<sequence length="150" mass="16739">MSLLNVREIGDPVLRSKAKEIDEVNKKTLTLIDNMFDTMYEEDGVGLAAPQVGILKRIAVVDIREGNKIILINPEIIEEEGKAIMEEGCLSIPGETGDVIRAEKIKVRTLNKEGKEIEFEAEGFEARAIQHEIDHLDGILFVDKIVKIAE</sequence>
<gene>
    <name evidence="6" type="primary">def</name>
    <name evidence="7" type="ORF">C8C76_11171</name>
</gene>
<comment type="catalytic activity">
    <reaction evidence="6">
        <text>N-terminal N-formyl-L-methionyl-[peptide] + H2O = N-terminal L-methionyl-[peptide] + formate</text>
        <dbReference type="Rhea" id="RHEA:24420"/>
        <dbReference type="Rhea" id="RHEA-COMP:10639"/>
        <dbReference type="Rhea" id="RHEA-COMP:10640"/>
        <dbReference type="ChEBI" id="CHEBI:15377"/>
        <dbReference type="ChEBI" id="CHEBI:15740"/>
        <dbReference type="ChEBI" id="CHEBI:49298"/>
        <dbReference type="ChEBI" id="CHEBI:64731"/>
        <dbReference type="EC" id="3.5.1.88"/>
    </reaction>
</comment>
<evidence type="ECO:0000256" key="1">
    <source>
        <dbReference type="ARBA" id="ARBA00010759"/>
    </source>
</evidence>
<dbReference type="FunFam" id="3.90.45.10:FF:000005">
    <property type="entry name" value="Peptide deformylase"/>
    <property type="match status" value="1"/>
</dbReference>
<feature type="binding site" evidence="6">
    <location>
        <position position="89"/>
    </location>
    <ligand>
        <name>Fe cation</name>
        <dbReference type="ChEBI" id="CHEBI:24875"/>
    </ligand>
</feature>
<dbReference type="InterPro" id="IPR023635">
    <property type="entry name" value="Peptide_deformylase"/>
</dbReference>
<evidence type="ECO:0000256" key="4">
    <source>
        <dbReference type="ARBA" id="ARBA00022917"/>
    </source>
</evidence>
<evidence type="ECO:0000313" key="7">
    <source>
        <dbReference type="EMBL" id="PTV99353.1"/>
    </source>
</evidence>
<organism evidence="7 8">
    <name type="scientific">Halanaerobium saccharolyticum</name>
    <dbReference type="NCBI Taxonomy" id="43595"/>
    <lineage>
        <taxon>Bacteria</taxon>
        <taxon>Bacillati</taxon>
        <taxon>Bacillota</taxon>
        <taxon>Clostridia</taxon>
        <taxon>Halanaerobiales</taxon>
        <taxon>Halanaerobiaceae</taxon>
        <taxon>Halanaerobium</taxon>
    </lineage>
</organism>
<dbReference type="PIRSF" id="PIRSF004749">
    <property type="entry name" value="Pep_def"/>
    <property type="match status" value="1"/>
</dbReference>
<protein>
    <recommendedName>
        <fullName evidence="6">Peptide deformylase</fullName>
        <shortName evidence="6">PDF</shortName>
        <ecNumber evidence="6">3.5.1.88</ecNumber>
    </recommendedName>
    <alternativeName>
        <fullName evidence="6">Polypeptide deformylase</fullName>
    </alternativeName>
</protein>
<dbReference type="GO" id="GO:0006412">
    <property type="term" value="P:translation"/>
    <property type="evidence" value="ECO:0007669"/>
    <property type="project" value="UniProtKB-UniRule"/>
</dbReference>
<dbReference type="SUPFAM" id="SSF56420">
    <property type="entry name" value="Peptide deformylase"/>
    <property type="match status" value="1"/>
</dbReference>
<dbReference type="PANTHER" id="PTHR10458">
    <property type="entry name" value="PEPTIDE DEFORMYLASE"/>
    <property type="match status" value="1"/>
</dbReference>
<keyword evidence="3 6" id="KW-0378">Hydrolase</keyword>
<dbReference type="NCBIfam" id="TIGR00079">
    <property type="entry name" value="pept_deformyl"/>
    <property type="match status" value="1"/>
</dbReference>
<dbReference type="PRINTS" id="PR01576">
    <property type="entry name" value="PDEFORMYLASE"/>
</dbReference>
<dbReference type="PANTHER" id="PTHR10458:SF22">
    <property type="entry name" value="PEPTIDE DEFORMYLASE"/>
    <property type="match status" value="1"/>
</dbReference>
<evidence type="ECO:0000256" key="6">
    <source>
        <dbReference type="HAMAP-Rule" id="MF_00163"/>
    </source>
</evidence>
<dbReference type="GO" id="GO:0046872">
    <property type="term" value="F:metal ion binding"/>
    <property type="evidence" value="ECO:0007669"/>
    <property type="project" value="UniProtKB-KW"/>
</dbReference>
<keyword evidence="2 6" id="KW-0479">Metal-binding</keyword>
<dbReference type="AlphaFoldDB" id="A0A2T5RKC8"/>
<dbReference type="GO" id="GO:0042586">
    <property type="term" value="F:peptide deformylase activity"/>
    <property type="evidence" value="ECO:0007669"/>
    <property type="project" value="UniProtKB-UniRule"/>
</dbReference>
<dbReference type="RefSeq" id="WP_108139745.1">
    <property type="nucleotide sequence ID" value="NZ_QAXS01000011.1"/>
</dbReference>
<feature type="binding site" evidence="6">
    <location>
        <position position="131"/>
    </location>
    <ligand>
        <name>Fe cation</name>
        <dbReference type="ChEBI" id="CHEBI:24875"/>
    </ligand>
</feature>
<feature type="binding site" evidence="6">
    <location>
        <position position="135"/>
    </location>
    <ligand>
        <name>Fe cation</name>
        <dbReference type="ChEBI" id="CHEBI:24875"/>
    </ligand>
</feature>
<name>A0A2T5RKC8_9FIRM</name>
<reference evidence="7 8" key="1">
    <citation type="submission" date="2018-04" db="EMBL/GenBank/DDBJ databases">
        <title>Subsurface microbial communities from deep shales in Ohio and West Virginia, USA.</title>
        <authorList>
            <person name="Wrighton K."/>
        </authorList>
    </citation>
    <scope>NUCLEOTIDE SEQUENCE [LARGE SCALE GENOMIC DNA]</scope>
    <source>
        <strain evidence="7 8">WC1</strain>
    </source>
</reference>
<dbReference type="NCBIfam" id="NF001159">
    <property type="entry name" value="PRK00150.1-3"/>
    <property type="match status" value="1"/>
</dbReference>
<comment type="caution">
    <text evidence="7">The sequence shown here is derived from an EMBL/GenBank/DDBJ whole genome shotgun (WGS) entry which is preliminary data.</text>
</comment>
<evidence type="ECO:0000256" key="2">
    <source>
        <dbReference type="ARBA" id="ARBA00022723"/>
    </source>
</evidence>
<evidence type="ECO:0000256" key="5">
    <source>
        <dbReference type="ARBA" id="ARBA00023004"/>
    </source>
</evidence>
<dbReference type="Proteomes" id="UP000244089">
    <property type="component" value="Unassembled WGS sequence"/>
</dbReference>
<feature type="active site" evidence="6">
    <location>
        <position position="132"/>
    </location>
</feature>
<keyword evidence="4 6" id="KW-0648">Protein biosynthesis</keyword>
<dbReference type="EC" id="3.5.1.88" evidence="6"/>
<dbReference type="HAMAP" id="MF_00163">
    <property type="entry name" value="Pep_deformylase"/>
    <property type="match status" value="1"/>
</dbReference>
<comment type="function">
    <text evidence="6">Removes the formyl group from the N-terminal Met of newly synthesized proteins. Requires at least a dipeptide for an efficient rate of reaction. N-terminal L-methionine is a prerequisite for activity but the enzyme has broad specificity at other positions.</text>
</comment>